<feature type="active site" evidence="9">
    <location>
        <position position="118"/>
    </location>
</feature>
<comment type="caution">
    <text evidence="9">Lacks conserved residue(s) required for the propagation of feature annotation.</text>
</comment>
<comment type="catalytic activity">
    <reaction evidence="9 10">
        <text>Release of signal peptides from bacterial membrane prolipoproteins. Hydrolyzes -Xaa-Yaa-Zaa-|-(S,diacylglyceryl)Cys-, in which Xaa is hydrophobic (preferably Leu), and Yaa (Ala or Ser) and Zaa (Gly or Ala) have small, neutral side chains.</text>
        <dbReference type="EC" id="3.4.23.36"/>
    </reaction>
</comment>
<dbReference type="PANTHER" id="PTHR33695">
    <property type="entry name" value="LIPOPROTEIN SIGNAL PEPTIDASE"/>
    <property type="match status" value="1"/>
</dbReference>
<comment type="pathway">
    <text evidence="9">Protein modification; lipoprotein biosynthesis (signal peptide cleavage).</text>
</comment>
<sequence length="165" mass="17657">MPARVAGFLTALIVLLADQITKWIIIGPIALPARGPVDLLPIFRLIWVENYGVSMGFLVAGSTAERWLLTAVTAAIAIGVLVWLLRERNRIDALALGSILGGAIGNIGDRVRLGYVADFLNLHFGAWSPFLVFNVADAAISVGVVLLAVRALFVRDASPAEKENV</sequence>
<evidence type="ECO:0000313" key="12">
    <source>
        <dbReference type="EMBL" id="MDO6413242.1"/>
    </source>
</evidence>
<dbReference type="Pfam" id="PF01252">
    <property type="entry name" value="Peptidase_A8"/>
    <property type="match status" value="1"/>
</dbReference>
<evidence type="ECO:0000256" key="5">
    <source>
        <dbReference type="ARBA" id="ARBA00022750"/>
    </source>
</evidence>
<dbReference type="PROSITE" id="PS00855">
    <property type="entry name" value="SPASE_II"/>
    <property type="match status" value="1"/>
</dbReference>
<evidence type="ECO:0000256" key="1">
    <source>
        <dbReference type="ARBA" id="ARBA00006139"/>
    </source>
</evidence>
<dbReference type="NCBIfam" id="TIGR00077">
    <property type="entry name" value="lspA"/>
    <property type="match status" value="1"/>
</dbReference>
<comment type="subcellular location">
    <subcellularLocation>
        <location evidence="9">Cell membrane</location>
        <topology evidence="9">Multi-pass membrane protein</topology>
    </subcellularLocation>
</comment>
<evidence type="ECO:0000256" key="6">
    <source>
        <dbReference type="ARBA" id="ARBA00022801"/>
    </source>
</evidence>
<comment type="similarity">
    <text evidence="1 9 11">Belongs to the peptidase A8 family.</text>
</comment>
<evidence type="ECO:0000256" key="4">
    <source>
        <dbReference type="ARBA" id="ARBA00022692"/>
    </source>
</evidence>
<evidence type="ECO:0000313" key="13">
    <source>
        <dbReference type="Proteomes" id="UP001169764"/>
    </source>
</evidence>
<dbReference type="EC" id="3.4.23.36" evidence="9"/>
<comment type="function">
    <text evidence="9 10">This protein specifically catalyzes the removal of signal peptides from prolipoproteins.</text>
</comment>
<dbReference type="HAMAP" id="MF_00161">
    <property type="entry name" value="LspA"/>
    <property type="match status" value="1"/>
</dbReference>
<feature type="active site" evidence="9">
    <location>
        <position position="137"/>
    </location>
</feature>
<comment type="caution">
    <text evidence="12">The sequence shown here is derived from an EMBL/GenBank/DDBJ whole genome shotgun (WGS) entry which is preliminary data.</text>
</comment>
<reference evidence="12" key="1">
    <citation type="submission" date="2023-07" db="EMBL/GenBank/DDBJ databases">
        <authorList>
            <person name="Kim M."/>
        </authorList>
    </citation>
    <scope>NUCLEOTIDE SEQUENCE</scope>
    <source>
        <strain evidence="12">BIUV-7</strain>
    </source>
</reference>
<accession>A0ABT8Y4J9</accession>
<protein>
    <recommendedName>
        <fullName evidence="9">Lipoprotein signal peptidase</fullName>
        <ecNumber evidence="9">3.4.23.36</ecNumber>
    </recommendedName>
    <alternativeName>
        <fullName evidence="9">Prolipoprotein signal peptidase</fullName>
    </alternativeName>
    <alternativeName>
        <fullName evidence="9">Signal peptidase II</fullName>
        <shortName evidence="9">SPase II</shortName>
    </alternativeName>
</protein>
<feature type="transmembrane region" description="Helical" evidence="9">
    <location>
        <begin position="130"/>
        <end position="153"/>
    </location>
</feature>
<evidence type="ECO:0000256" key="8">
    <source>
        <dbReference type="ARBA" id="ARBA00023136"/>
    </source>
</evidence>
<keyword evidence="13" id="KW-1185">Reference proteome</keyword>
<gene>
    <name evidence="9 12" type="primary">lspA</name>
    <name evidence="12" type="ORF">Q4F19_02490</name>
</gene>
<organism evidence="12 13">
    <name type="scientific">Sphingomonas natans</name>
    <dbReference type="NCBI Taxonomy" id="3063330"/>
    <lineage>
        <taxon>Bacteria</taxon>
        <taxon>Pseudomonadati</taxon>
        <taxon>Pseudomonadota</taxon>
        <taxon>Alphaproteobacteria</taxon>
        <taxon>Sphingomonadales</taxon>
        <taxon>Sphingomonadaceae</taxon>
        <taxon>Sphingomonas</taxon>
    </lineage>
</organism>
<proteinExistence type="inferred from homology"/>
<dbReference type="GO" id="GO:0004190">
    <property type="term" value="F:aspartic-type endopeptidase activity"/>
    <property type="evidence" value="ECO:0007669"/>
    <property type="project" value="UniProtKB-EC"/>
</dbReference>
<evidence type="ECO:0000256" key="9">
    <source>
        <dbReference type="HAMAP-Rule" id="MF_00161"/>
    </source>
</evidence>
<keyword evidence="5 9" id="KW-0064">Aspartyl protease</keyword>
<keyword evidence="8 9" id="KW-0472">Membrane</keyword>
<evidence type="ECO:0000256" key="7">
    <source>
        <dbReference type="ARBA" id="ARBA00022989"/>
    </source>
</evidence>
<dbReference type="PANTHER" id="PTHR33695:SF1">
    <property type="entry name" value="LIPOPROTEIN SIGNAL PEPTIDASE"/>
    <property type="match status" value="1"/>
</dbReference>
<dbReference type="InterPro" id="IPR001872">
    <property type="entry name" value="Peptidase_A8"/>
</dbReference>
<evidence type="ECO:0000256" key="2">
    <source>
        <dbReference type="ARBA" id="ARBA00022475"/>
    </source>
</evidence>
<evidence type="ECO:0000256" key="3">
    <source>
        <dbReference type="ARBA" id="ARBA00022670"/>
    </source>
</evidence>
<dbReference type="EMBL" id="JAUOTP010000001">
    <property type="protein sequence ID" value="MDO6413242.1"/>
    <property type="molecule type" value="Genomic_DNA"/>
</dbReference>
<feature type="transmembrane region" description="Helical" evidence="9">
    <location>
        <begin position="67"/>
        <end position="85"/>
    </location>
</feature>
<dbReference type="Proteomes" id="UP001169764">
    <property type="component" value="Unassembled WGS sequence"/>
</dbReference>
<keyword evidence="2 9" id="KW-1003">Cell membrane</keyword>
<evidence type="ECO:0000256" key="11">
    <source>
        <dbReference type="RuleBase" id="RU004181"/>
    </source>
</evidence>
<evidence type="ECO:0000256" key="10">
    <source>
        <dbReference type="RuleBase" id="RU000594"/>
    </source>
</evidence>
<keyword evidence="4 9" id="KW-0812">Transmembrane</keyword>
<name>A0ABT8Y4J9_9SPHN</name>
<keyword evidence="3 9" id="KW-0645">Protease</keyword>
<keyword evidence="6 9" id="KW-0378">Hydrolase</keyword>
<dbReference type="RefSeq" id="WP_303539554.1">
    <property type="nucleotide sequence ID" value="NZ_JAUOTP010000001.1"/>
</dbReference>
<dbReference type="PRINTS" id="PR00781">
    <property type="entry name" value="LIPOSIGPTASE"/>
</dbReference>
<keyword evidence="7 9" id="KW-1133">Transmembrane helix</keyword>